<dbReference type="PANTHER" id="PTHR43617:SF34">
    <property type="entry name" value="PUTATIVE-RELATED"/>
    <property type="match status" value="1"/>
</dbReference>
<protein>
    <recommendedName>
        <fullName evidence="1">N-acetyltransferase domain-containing protein</fullName>
    </recommendedName>
</protein>
<evidence type="ECO:0000313" key="3">
    <source>
        <dbReference type="Proteomes" id="UP000646827"/>
    </source>
</evidence>
<dbReference type="EMBL" id="JAEPRB010000176">
    <property type="protein sequence ID" value="KAG2219517.1"/>
    <property type="molecule type" value="Genomic_DNA"/>
</dbReference>
<evidence type="ECO:0000313" key="2">
    <source>
        <dbReference type="EMBL" id="KAG2219517.1"/>
    </source>
</evidence>
<name>A0A8H7VHW8_9FUNG</name>
<accession>A0A8H7VHW8</accession>
<dbReference type="Gene3D" id="3.40.630.30">
    <property type="match status" value="1"/>
</dbReference>
<comment type="caution">
    <text evidence="2">The sequence shown here is derived from an EMBL/GenBank/DDBJ whole genome shotgun (WGS) entry which is preliminary data.</text>
</comment>
<reference evidence="2 3" key="1">
    <citation type="submission" date="2020-12" db="EMBL/GenBank/DDBJ databases">
        <title>Metabolic potential, ecology and presence of endohyphal bacteria is reflected in genomic diversity of Mucoromycotina.</title>
        <authorList>
            <person name="Muszewska A."/>
            <person name="Okrasinska A."/>
            <person name="Steczkiewicz K."/>
            <person name="Drgas O."/>
            <person name="Orlowska M."/>
            <person name="Perlinska-Lenart U."/>
            <person name="Aleksandrzak-Piekarczyk T."/>
            <person name="Szatraj K."/>
            <person name="Zielenkiewicz U."/>
            <person name="Pilsyk S."/>
            <person name="Malc E."/>
            <person name="Mieczkowski P."/>
            <person name="Kruszewska J.S."/>
            <person name="Biernat P."/>
            <person name="Pawlowska J."/>
        </authorList>
    </citation>
    <scope>NUCLEOTIDE SEQUENCE [LARGE SCALE GENOMIC DNA]</scope>
    <source>
        <strain evidence="2 3">CBS 142.35</strain>
    </source>
</reference>
<dbReference type="InterPro" id="IPR050276">
    <property type="entry name" value="MshD_Acetyltransferase"/>
</dbReference>
<organism evidence="2 3">
    <name type="scientific">Circinella minor</name>
    <dbReference type="NCBI Taxonomy" id="1195481"/>
    <lineage>
        <taxon>Eukaryota</taxon>
        <taxon>Fungi</taxon>
        <taxon>Fungi incertae sedis</taxon>
        <taxon>Mucoromycota</taxon>
        <taxon>Mucoromycotina</taxon>
        <taxon>Mucoromycetes</taxon>
        <taxon>Mucorales</taxon>
        <taxon>Lichtheimiaceae</taxon>
        <taxon>Circinella</taxon>
    </lineage>
</organism>
<gene>
    <name evidence="2" type="ORF">INT45_002834</name>
</gene>
<dbReference type="Pfam" id="PF00583">
    <property type="entry name" value="Acetyltransf_1"/>
    <property type="match status" value="1"/>
</dbReference>
<dbReference type="AlphaFoldDB" id="A0A8H7VHW8"/>
<dbReference type="Proteomes" id="UP000646827">
    <property type="component" value="Unassembled WGS sequence"/>
</dbReference>
<proteinExistence type="predicted"/>
<dbReference type="InterPro" id="IPR016181">
    <property type="entry name" value="Acyl_CoA_acyltransferase"/>
</dbReference>
<dbReference type="OrthoDB" id="10039976at2759"/>
<keyword evidence="3" id="KW-1185">Reference proteome</keyword>
<dbReference type="GO" id="GO:0016747">
    <property type="term" value="F:acyltransferase activity, transferring groups other than amino-acyl groups"/>
    <property type="evidence" value="ECO:0007669"/>
    <property type="project" value="InterPro"/>
</dbReference>
<evidence type="ECO:0000259" key="1">
    <source>
        <dbReference type="PROSITE" id="PS51186"/>
    </source>
</evidence>
<dbReference type="PROSITE" id="PS51186">
    <property type="entry name" value="GNAT"/>
    <property type="match status" value="1"/>
</dbReference>
<dbReference type="SUPFAM" id="SSF55729">
    <property type="entry name" value="Acyl-CoA N-acyltransferases (Nat)"/>
    <property type="match status" value="1"/>
</dbReference>
<dbReference type="InterPro" id="IPR000182">
    <property type="entry name" value="GNAT_dom"/>
</dbReference>
<sequence>MSIPSPITIHIECATPTNLVKQQFNQLVLLFQQLSSAATENTVRNALASSQNRVLVAISGKNTIAGALIVAMTPCASGIRVHIEDVIVDDNYRRQGIATKLLQEAIERGVKDFDARTIDLTSRPDRDAANKLYKKLGFKQRETNVYRYEV</sequence>
<feature type="domain" description="N-acetyltransferase" evidence="1">
    <location>
        <begin position="9"/>
        <end position="150"/>
    </location>
</feature>
<dbReference type="CDD" id="cd04301">
    <property type="entry name" value="NAT_SF"/>
    <property type="match status" value="1"/>
</dbReference>
<dbReference type="PANTHER" id="PTHR43617">
    <property type="entry name" value="L-AMINO ACID N-ACETYLTRANSFERASE"/>
    <property type="match status" value="1"/>
</dbReference>